<feature type="compositionally biased region" description="Polar residues" evidence="1">
    <location>
        <begin position="10"/>
        <end position="22"/>
    </location>
</feature>
<dbReference type="AlphaFoldDB" id="A0A455UC18"/>
<evidence type="ECO:0000256" key="1">
    <source>
        <dbReference type="SAM" id="MobiDB-lite"/>
    </source>
</evidence>
<dbReference type="KEGG" id="hsr:HSBAA_41390"/>
<dbReference type="EMBL" id="AP019514">
    <property type="protein sequence ID" value="BBI62833.1"/>
    <property type="molecule type" value="Genomic_DNA"/>
</dbReference>
<feature type="region of interest" description="Disordered" evidence="1">
    <location>
        <begin position="1"/>
        <end position="22"/>
    </location>
</feature>
<sequence length="140" mass="15758">MPKRMEADSIVTTETSPAPSDSQRLAALKQAVGEVMLRDAERLERRLAGLSRRLRDNKPISRGLQEVQREISRARQQLSQREAQQVTLNYPPDLPVVERREDILNAIRDHQVVVVAGRPVPAKPPSYLRCAWSWGEVAGA</sequence>
<name>A0A455UC18_9GAMM</name>
<evidence type="ECO:0000313" key="2">
    <source>
        <dbReference type="EMBL" id="BBI62833.1"/>
    </source>
</evidence>
<reference evidence="2 3" key="1">
    <citation type="journal article" date="2019" name="Microbiol. Resour. Announc.">
        <title>Complete Genome Sequence of Halomonas sulfidaeris Strain Esulfide1 Isolated from a Metal Sulfide Rock at a Depth of 2,200 Meters, Obtained Using Nanopore Sequencing.</title>
        <authorList>
            <person name="Saito M."/>
            <person name="Nishigata A."/>
            <person name="Galipon J."/>
            <person name="Arakawa K."/>
        </authorList>
    </citation>
    <scope>NUCLEOTIDE SEQUENCE [LARGE SCALE GENOMIC DNA]</scope>
    <source>
        <strain evidence="2 3">ATCC BAA-803</strain>
    </source>
</reference>
<proteinExistence type="predicted"/>
<accession>A0A455UC18</accession>
<protein>
    <submittedName>
        <fullName evidence="2">Uncharacterized protein</fullName>
    </submittedName>
</protein>
<organism evidence="2 3">
    <name type="scientific">Vreelandella sulfidaeris</name>
    <dbReference type="NCBI Taxonomy" id="115553"/>
    <lineage>
        <taxon>Bacteria</taxon>
        <taxon>Pseudomonadati</taxon>
        <taxon>Pseudomonadota</taxon>
        <taxon>Gammaproteobacteria</taxon>
        <taxon>Oceanospirillales</taxon>
        <taxon>Halomonadaceae</taxon>
        <taxon>Vreelandella</taxon>
    </lineage>
</organism>
<evidence type="ECO:0000313" key="3">
    <source>
        <dbReference type="Proteomes" id="UP000320231"/>
    </source>
</evidence>
<gene>
    <name evidence="2" type="ORF">HSBAA_41390</name>
</gene>
<dbReference type="InterPro" id="IPR027417">
    <property type="entry name" value="P-loop_NTPase"/>
</dbReference>
<dbReference type="Gene3D" id="3.40.50.300">
    <property type="entry name" value="P-loop containing nucleotide triphosphate hydrolases"/>
    <property type="match status" value="1"/>
</dbReference>
<dbReference type="Proteomes" id="UP000320231">
    <property type="component" value="Chromosome"/>
</dbReference>